<evidence type="ECO:0000313" key="3">
    <source>
        <dbReference type="Proteomes" id="UP000324222"/>
    </source>
</evidence>
<dbReference type="EMBL" id="VSRR010112417">
    <property type="protein sequence ID" value="MPC98033.1"/>
    <property type="molecule type" value="Genomic_DNA"/>
</dbReference>
<feature type="compositionally biased region" description="Basic and acidic residues" evidence="1">
    <location>
        <begin position="12"/>
        <end position="22"/>
    </location>
</feature>
<name>A0A5B7JUA4_PORTR</name>
<feature type="region of interest" description="Disordered" evidence="1">
    <location>
        <begin position="76"/>
        <end position="95"/>
    </location>
</feature>
<dbReference type="AlphaFoldDB" id="A0A5B7JUA4"/>
<accession>A0A5B7JUA4</accession>
<feature type="region of interest" description="Disordered" evidence="1">
    <location>
        <begin position="1"/>
        <end position="25"/>
    </location>
</feature>
<keyword evidence="3" id="KW-1185">Reference proteome</keyword>
<evidence type="ECO:0000256" key="1">
    <source>
        <dbReference type="SAM" id="MobiDB-lite"/>
    </source>
</evidence>
<comment type="caution">
    <text evidence="2">The sequence shown here is derived from an EMBL/GenBank/DDBJ whole genome shotgun (WGS) entry which is preliminary data.</text>
</comment>
<dbReference type="Proteomes" id="UP000324222">
    <property type="component" value="Unassembled WGS sequence"/>
</dbReference>
<gene>
    <name evidence="2" type="ORF">E2C01_093383</name>
</gene>
<protein>
    <submittedName>
        <fullName evidence="2">Uncharacterized protein</fullName>
    </submittedName>
</protein>
<sequence>MSGVTHSTLDGRGAHRDNESSCDRMTGYRRANLNYLPRPAQTPSRPKDASCDVAFTERALYLRVSTMVISIHTPSTTRCHIHPPPPKDTAAEPRQLHHTAGCRLIYIEY</sequence>
<evidence type="ECO:0000313" key="2">
    <source>
        <dbReference type="EMBL" id="MPC98033.1"/>
    </source>
</evidence>
<proteinExistence type="predicted"/>
<reference evidence="2 3" key="1">
    <citation type="submission" date="2019-05" db="EMBL/GenBank/DDBJ databases">
        <title>Another draft genome of Portunus trituberculatus and its Hox gene families provides insights of decapod evolution.</title>
        <authorList>
            <person name="Jeong J.-H."/>
            <person name="Song I."/>
            <person name="Kim S."/>
            <person name="Choi T."/>
            <person name="Kim D."/>
            <person name="Ryu S."/>
            <person name="Kim W."/>
        </authorList>
    </citation>
    <scope>NUCLEOTIDE SEQUENCE [LARGE SCALE GENOMIC DNA]</scope>
    <source>
        <tissue evidence="2">Muscle</tissue>
    </source>
</reference>
<organism evidence="2 3">
    <name type="scientific">Portunus trituberculatus</name>
    <name type="common">Swimming crab</name>
    <name type="synonym">Neptunus trituberculatus</name>
    <dbReference type="NCBI Taxonomy" id="210409"/>
    <lineage>
        <taxon>Eukaryota</taxon>
        <taxon>Metazoa</taxon>
        <taxon>Ecdysozoa</taxon>
        <taxon>Arthropoda</taxon>
        <taxon>Crustacea</taxon>
        <taxon>Multicrustacea</taxon>
        <taxon>Malacostraca</taxon>
        <taxon>Eumalacostraca</taxon>
        <taxon>Eucarida</taxon>
        <taxon>Decapoda</taxon>
        <taxon>Pleocyemata</taxon>
        <taxon>Brachyura</taxon>
        <taxon>Eubrachyura</taxon>
        <taxon>Portunoidea</taxon>
        <taxon>Portunidae</taxon>
        <taxon>Portuninae</taxon>
        <taxon>Portunus</taxon>
    </lineage>
</organism>